<dbReference type="Pfam" id="PF13516">
    <property type="entry name" value="LRR_6"/>
    <property type="match status" value="2"/>
</dbReference>
<evidence type="ECO:0000313" key="4">
    <source>
        <dbReference type="EMBL" id="QHW31939.1"/>
    </source>
</evidence>
<dbReference type="KEGG" id="prz:GZH47_14680"/>
<dbReference type="InterPro" id="IPR001611">
    <property type="entry name" value="Leu-rich_rpt"/>
</dbReference>
<feature type="chain" id="PRO_5025480519" evidence="3">
    <location>
        <begin position="27"/>
        <end position="472"/>
    </location>
</feature>
<feature type="signal peptide" evidence="3">
    <location>
        <begin position="1"/>
        <end position="26"/>
    </location>
</feature>
<keyword evidence="1" id="KW-0433">Leucine-rich repeat</keyword>
<evidence type="ECO:0000256" key="2">
    <source>
        <dbReference type="ARBA" id="ARBA00022737"/>
    </source>
</evidence>
<name>A0A6C0P0F6_9BACL</name>
<dbReference type="SMART" id="SM00369">
    <property type="entry name" value="LRR_TYP"/>
    <property type="match status" value="5"/>
</dbReference>
<keyword evidence="2" id="KW-0677">Repeat</keyword>
<evidence type="ECO:0000313" key="5">
    <source>
        <dbReference type="Proteomes" id="UP000479114"/>
    </source>
</evidence>
<accession>A0A6C0P0F6</accession>
<dbReference type="PROSITE" id="PS51450">
    <property type="entry name" value="LRR"/>
    <property type="match status" value="7"/>
</dbReference>
<keyword evidence="5" id="KW-1185">Reference proteome</keyword>
<dbReference type="AlphaFoldDB" id="A0A6C0P0F6"/>
<dbReference type="SMART" id="SM00365">
    <property type="entry name" value="LRR_SD22"/>
    <property type="match status" value="8"/>
</dbReference>
<dbReference type="Pfam" id="PF00560">
    <property type="entry name" value="LRR_1"/>
    <property type="match status" value="1"/>
</dbReference>
<dbReference type="InterPro" id="IPR032675">
    <property type="entry name" value="LRR_dom_sf"/>
</dbReference>
<dbReference type="InterPro" id="IPR050836">
    <property type="entry name" value="SDS22/Internalin_LRR"/>
</dbReference>
<reference evidence="4 5" key="1">
    <citation type="submission" date="2020-02" db="EMBL/GenBank/DDBJ databases">
        <title>Paenibacillus sp. nov., isolated from rhizosphere soil of tomato.</title>
        <authorList>
            <person name="Weon H.-Y."/>
            <person name="Lee S.A."/>
        </authorList>
    </citation>
    <scope>NUCLEOTIDE SEQUENCE [LARGE SCALE GENOMIC DNA]</scope>
    <source>
        <strain evidence="4 5">14171R-81</strain>
    </source>
</reference>
<dbReference type="PRINTS" id="PR00019">
    <property type="entry name" value="LEURICHRPT"/>
</dbReference>
<gene>
    <name evidence="4" type="ORF">GZH47_14680</name>
</gene>
<dbReference type="RefSeq" id="WP_162640745.1">
    <property type="nucleotide sequence ID" value="NZ_CP048286.1"/>
</dbReference>
<proteinExistence type="predicted"/>
<organism evidence="4 5">
    <name type="scientific">Paenibacillus rhizovicinus</name>
    <dbReference type="NCBI Taxonomy" id="2704463"/>
    <lineage>
        <taxon>Bacteria</taxon>
        <taxon>Bacillati</taxon>
        <taxon>Bacillota</taxon>
        <taxon>Bacilli</taxon>
        <taxon>Bacillales</taxon>
        <taxon>Paenibacillaceae</taxon>
        <taxon>Paenibacillus</taxon>
    </lineage>
</organism>
<dbReference type="Pfam" id="PF12799">
    <property type="entry name" value="LRR_4"/>
    <property type="match status" value="2"/>
</dbReference>
<dbReference type="SMART" id="SM00364">
    <property type="entry name" value="LRR_BAC"/>
    <property type="match status" value="4"/>
</dbReference>
<dbReference type="Proteomes" id="UP000479114">
    <property type="component" value="Chromosome"/>
</dbReference>
<dbReference type="InterPro" id="IPR003591">
    <property type="entry name" value="Leu-rich_rpt_typical-subtyp"/>
</dbReference>
<dbReference type="Gene3D" id="3.80.10.10">
    <property type="entry name" value="Ribonuclease Inhibitor"/>
    <property type="match status" value="2"/>
</dbReference>
<keyword evidence="3" id="KW-0732">Signal</keyword>
<dbReference type="SUPFAM" id="SSF52058">
    <property type="entry name" value="L domain-like"/>
    <property type="match status" value="1"/>
</dbReference>
<evidence type="ECO:0000256" key="3">
    <source>
        <dbReference type="SAM" id="SignalP"/>
    </source>
</evidence>
<dbReference type="InterPro" id="IPR025875">
    <property type="entry name" value="Leu-rich_rpt_4"/>
</dbReference>
<dbReference type="PANTHER" id="PTHR46652">
    <property type="entry name" value="LEUCINE-RICH REPEAT AND IQ DOMAIN-CONTAINING PROTEIN 1-RELATED"/>
    <property type="match status" value="1"/>
</dbReference>
<sequence length="472" mass="50675">MKMRLSTRISLAVSASVLAFGVTAYAASAIFPDASLNKLIEESTGKKNVTAADVARVNYVEDYDDAAKIKSLKGLEKATSLVMLSLPRNQITDVAPLKGLTKLEYLYLGSNQIADAAPLSGLSGLRSLDLSNNKVTDPAPLKSLKKLQTLNLSNNAVKDIKSLASLSELQYLYVNNNKLTDASAVAGLSKLQELNLSNNQLKSIKSLQNLKNARAVLLGGNQFSDLSAVTALGAKKSVTDSTYLWLDMKQNGLANLNGIEKMTRLEQLDVSFNKLTDISGIVKLVQAQTQYPFLTTLNLSGNKISDLSGLSQIANKINSINIKGNPVNYESPATLKLFKQIELNGGTVIGSKPVVKTSKAAALKLITVKSADKFAINSYDAMYSDIPASLSPASYIYRLDKIKPADGQAKAGTLTLKVEQALLFNTKTDKLAIWYQGGDNKWVKVGGTFDKATHSITVSLKNGGSYAVLLSK</sequence>
<dbReference type="PANTHER" id="PTHR46652:SF3">
    <property type="entry name" value="LEUCINE-RICH REPEAT-CONTAINING PROTEIN 9"/>
    <property type="match status" value="1"/>
</dbReference>
<evidence type="ECO:0000256" key="1">
    <source>
        <dbReference type="ARBA" id="ARBA00022614"/>
    </source>
</evidence>
<dbReference type="EMBL" id="CP048286">
    <property type="protein sequence ID" value="QHW31939.1"/>
    <property type="molecule type" value="Genomic_DNA"/>
</dbReference>
<protein>
    <submittedName>
        <fullName evidence="4">Leucine-rich repeat domain-containing protein</fullName>
    </submittedName>
</protein>